<accession>A0A9Q9EGT5</accession>
<sequence>MLKLLARMPAPDWPSEEQTSDSGHKTKNLITEVVVTTAIEHTVRPDVDADQIMGDVSTDTAQSARVKKEGRGEQARRSLSSRIQAVVKEDERHRMRESVSDKTVVERAPMKCFPSSENRERGIMRGPFPSDVDHTTSKLSRGPRAQERATRGRMSPSKSGSKSKSRTRQKSESPTGLV</sequence>
<dbReference type="EMBL" id="CP099419">
    <property type="protein sequence ID" value="USW49172.1"/>
    <property type="molecule type" value="Genomic_DNA"/>
</dbReference>
<feature type="region of interest" description="Disordered" evidence="1">
    <location>
        <begin position="108"/>
        <end position="178"/>
    </location>
</feature>
<proteinExistence type="predicted"/>
<evidence type="ECO:0000313" key="2">
    <source>
        <dbReference type="EMBL" id="USW49172.1"/>
    </source>
</evidence>
<organism evidence="2 3">
    <name type="scientific">Septoria linicola</name>
    <dbReference type="NCBI Taxonomy" id="215465"/>
    <lineage>
        <taxon>Eukaryota</taxon>
        <taxon>Fungi</taxon>
        <taxon>Dikarya</taxon>
        <taxon>Ascomycota</taxon>
        <taxon>Pezizomycotina</taxon>
        <taxon>Dothideomycetes</taxon>
        <taxon>Dothideomycetidae</taxon>
        <taxon>Mycosphaerellales</taxon>
        <taxon>Mycosphaerellaceae</taxon>
        <taxon>Septoria</taxon>
    </lineage>
</organism>
<dbReference type="AlphaFoldDB" id="A0A9Q9EGT5"/>
<gene>
    <name evidence="2" type="ORF">Slin15195_G024910</name>
</gene>
<reference evidence="2" key="1">
    <citation type="submission" date="2022-06" db="EMBL/GenBank/DDBJ databases">
        <title>Complete genome sequences of two strains of the flax pathogen Septoria linicola.</title>
        <authorList>
            <person name="Lapalu N."/>
            <person name="Simon A."/>
            <person name="Demenou B."/>
            <person name="Paumier D."/>
            <person name="Guillot M.-P."/>
            <person name="Gout L."/>
            <person name="Valade R."/>
        </authorList>
    </citation>
    <scope>NUCLEOTIDE SEQUENCE</scope>
    <source>
        <strain evidence="2">SE15195</strain>
    </source>
</reference>
<evidence type="ECO:0000313" key="3">
    <source>
        <dbReference type="Proteomes" id="UP001056384"/>
    </source>
</evidence>
<protein>
    <submittedName>
        <fullName evidence="2">Uncharacterized protein</fullName>
    </submittedName>
</protein>
<feature type="region of interest" description="Disordered" evidence="1">
    <location>
        <begin position="50"/>
        <end position="84"/>
    </location>
</feature>
<keyword evidence="3" id="KW-1185">Reference proteome</keyword>
<feature type="compositionally biased region" description="Basic and acidic residues" evidence="1">
    <location>
        <begin position="66"/>
        <end position="76"/>
    </location>
</feature>
<dbReference type="Proteomes" id="UP001056384">
    <property type="component" value="Chromosome 2"/>
</dbReference>
<evidence type="ECO:0000256" key="1">
    <source>
        <dbReference type="SAM" id="MobiDB-lite"/>
    </source>
</evidence>
<feature type="region of interest" description="Disordered" evidence="1">
    <location>
        <begin position="1"/>
        <end position="28"/>
    </location>
</feature>
<name>A0A9Q9EGT5_9PEZI</name>